<accession>A0A923IXP0</accession>
<dbReference type="PANTHER" id="PTHR30213">
    <property type="entry name" value="INNER MEMBRANE PROTEIN YHJD"/>
    <property type="match status" value="1"/>
</dbReference>
<dbReference type="Proteomes" id="UP000617426">
    <property type="component" value="Unassembled WGS sequence"/>
</dbReference>
<dbReference type="InterPro" id="IPR017039">
    <property type="entry name" value="Virul_fac_BrkB"/>
</dbReference>
<feature type="transmembrane region" description="Helical" evidence="7">
    <location>
        <begin position="249"/>
        <end position="271"/>
    </location>
</feature>
<protein>
    <submittedName>
        <fullName evidence="8">Membrane protein</fullName>
    </submittedName>
</protein>
<dbReference type="Pfam" id="PF03631">
    <property type="entry name" value="Virul_fac_BrkB"/>
    <property type="match status" value="1"/>
</dbReference>
<organism evidence="8 9">
    <name type="scientific">Schaalia hyovaginalis</name>
    <dbReference type="NCBI Taxonomy" id="29316"/>
    <lineage>
        <taxon>Bacteria</taxon>
        <taxon>Bacillati</taxon>
        <taxon>Actinomycetota</taxon>
        <taxon>Actinomycetes</taxon>
        <taxon>Actinomycetales</taxon>
        <taxon>Actinomycetaceae</taxon>
        <taxon>Schaalia</taxon>
    </lineage>
</organism>
<feature type="region of interest" description="Disordered" evidence="6">
    <location>
        <begin position="341"/>
        <end position="368"/>
    </location>
</feature>
<keyword evidence="5 7" id="KW-0472">Membrane</keyword>
<evidence type="ECO:0000256" key="4">
    <source>
        <dbReference type="ARBA" id="ARBA00022989"/>
    </source>
</evidence>
<keyword evidence="3 7" id="KW-0812">Transmembrane</keyword>
<evidence type="ECO:0000256" key="6">
    <source>
        <dbReference type="SAM" id="MobiDB-lite"/>
    </source>
</evidence>
<evidence type="ECO:0000313" key="9">
    <source>
        <dbReference type="Proteomes" id="UP000617426"/>
    </source>
</evidence>
<dbReference type="AlphaFoldDB" id="A0A923IXP0"/>
<dbReference type="RefSeq" id="WP_184453553.1">
    <property type="nucleotide sequence ID" value="NZ_JACHMK010000001.1"/>
</dbReference>
<evidence type="ECO:0000256" key="7">
    <source>
        <dbReference type="SAM" id="Phobius"/>
    </source>
</evidence>
<keyword evidence="9" id="KW-1185">Reference proteome</keyword>
<keyword evidence="4 7" id="KW-1133">Transmembrane helix</keyword>
<proteinExistence type="predicted"/>
<evidence type="ECO:0000313" key="8">
    <source>
        <dbReference type="EMBL" id="MBB6335257.1"/>
    </source>
</evidence>
<feature type="transmembrane region" description="Helical" evidence="7">
    <location>
        <begin position="163"/>
        <end position="190"/>
    </location>
</feature>
<gene>
    <name evidence="8" type="ORF">HD592_001822</name>
</gene>
<sequence>MNAAHSPRPSPSLKAALQAPGLAAKGAALGEWWNRTRIARALARYNGANGPLLSSGMALTSLLSLTAALTVAVTAFMAVLGGNETMREALFSGIAQTIPNLLKTDEDPSGLIDPESLVMSGAVSATGMIALAVMAWSAVSVVGQFGASIRAMFAIRVVPSHPLVLIARNALGALALGLSLVLGAGLGVAVDMTGEALPGLLGLDSSGVPLALLDALSTLLALLVYALVSWVLIGVVAQVRVPMRRLMPGVVLIALASVVLRIAGTSVVGAAKGPLLATAATLITLVLWINLQVRAVLLICAWIADPPAPEKPASARATHFLETPNYVTRSVPATLAWQYDPVSGEVRPDPPDDADVPDDAEGRAPSQP</sequence>
<keyword evidence="2" id="KW-1003">Cell membrane</keyword>
<comment type="subcellular location">
    <subcellularLocation>
        <location evidence="1">Cell membrane</location>
        <topology evidence="1">Multi-pass membrane protein</topology>
    </subcellularLocation>
</comment>
<feature type="transmembrane region" description="Helical" evidence="7">
    <location>
        <begin position="277"/>
        <end position="304"/>
    </location>
</feature>
<dbReference type="EMBL" id="JACHMK010000001">
    <property type="protein sequence ID" value="MBB6335257.1"/>
    <property type="molecule type" value="Genomic_DNA"/>
</dbReference>
<evidence type="ECO:0000256" key="1">
    <source>
        <dbReference type="ARBA" id="ARBA00004651"/>
    </source>
</evidence>
<evidence type="ECO:0000256" key="3">
    <source>
        <dbReference type="ARBA" id="ARBA00022692"/>
    </source>
</evidence>
<feature type="transmembrane region" description="Helical" evidence="7">
    <location>
        <begin position="210"/>
        <end position="237"/>
    </location>
</feature>
<evidence type="ECO:0000256" key="5">
    <source>
        <dbReference type="ARBA" id="ARBA00023136"/>
    </source>
</evidence>
<dbReference type="GO" id="GO:0005886">
    <property type="term" value="C:plasma membrane"/>
    <property type="evidence" value="ECO:0007669"/>
    <property type="project" value="UniProtKB-SubCell"/>
</dbReference>
<feature type="transmembrane region" description="Helical" evidence="7">
    <location>
        <begin position="62"/>
        <end position="82"/>
    </location>
</feature>
<comment type="caution">
    <text evidence="8">The sequence shown here is derived from an EMBL/GenBank/DDBJ whole genome shotgun (WGS) entry which is preliminary data.</text>
</comment>
<evidence type="ECO:0000256" key="2">
    <source>
        <dbReference type="ARBA" id="ARBA00022475"/>
    </source>
</evidence>
<dbReference type="PANTHER" id="PTHR30213:SF1">
    <property type="entry name" value="INNER MEMBRANE PROTEIN YHJD"/>
    <property type="match status" value="1"/>
</dbReference>
<feature type="transmembrane region" description="Helical" evidence="7">
    <location>
        <begin position="117"/>
        <end position="142"/>
    </location>
</feature>
<name>A0A923IXP0_9ACTO</name>
<reference evidence="8" key="1">
    <citation type="submission" date="2020-08" db="EMBL/GenBank/DDBJ databases">
        <title>Sequencing the genomes of 1000 actinobacteria strains.</title>
        <authorList>
            <person name="Klenk H.-P."/>
        </authorList>
    </citation>
    <scope>NUCLEOTIDE SEQUENCE</scope>
    <source>
        <strain evidence="8">DSM 10695</strain>
    </source>
</reference>